<dbReference type="InterPro" id="IPR000700">
    <property type="entry name" value="PAS-assoc_C"/>
</dbReference>
<protein>
    <recommendedName>
        <fullName evidence="2">histidine kinase</fullName>
        <ecNumber evidence="2">2.7.13.3</ecNumber>
    </recommendedName>
</protein>
<dbReference type="InterPro" id="IPR000014">
    <property type="entry name" value="PAS"/>
</dbReference>
<comment type="catalytic activity">
    <reaction evidence="1">
        <text>ATP + protein L-histidine = ADP + protein N-phospho-L-histidine.</text>
        <dbReference type="EC" id="2.7.13.3"/>
    </reaction>
</comment>
<feature type="domain" description="PAS" evidence="7">
    <location>
        <begin position="142"/>
        <end position="212"/>
    </location>
</feature>
<name>A0ABQ5MHQ8_9FLAO</name>
<evidence type="ECO:0000313" key="10">
    <source>
        <dbReference type="Proteomes" id="UP001143543"/>
    </source>
</evidence>
<accession>A0ABQ5MHQ8</accession>
<dbReference type="SMART" id="SM00086">
    <property type="entry name" value="PAC"/>
    <property type="match status" value="2"/>
</dbReference>
<comment type="caution">
    <text evidence="9">The sequence shown here is derived from an EMBL/GenBank/DDBJ whole genome shotgun (WGS) entry which is preliminary data.</text>
</comment>
<sequence length="497" mass="56723">MENEEKTYSSLDFSRLIDGISIDATGSLMGSWDVDLVERKLLWSKETREIHEVSESFKCTIEEAFQFYKDDQLALLREKFHTAISNNDRYDVRVVLTTQSGKQKWVRTVGIPVFENGICVRVYGLIQDISQEVILENIDRKQKEFFKKTFYEASTCMAISNLQAQFVLVNNSMINLLGYTANELLKFTFRDITHPDDLETSNSSFKDLLSGELKHYNVEKRYVDKAGTTIYAMLSVSVIKDEVGEPLYFLVQITNISKRIEATQKLQSLLNVTADQNKRLLNFAHIVSHNLRSHSGNLSMLMDLIQQQYPEIYSNEMMPYLGKAIGELSETIAHLQEVVSVHTSSADNIESLNLRFYIDKTVNVLTASILETKCNVEVVVSGNEYVNFIPAYLDSILLNLLSNAIKYRSDKRPPEIKIYTEKEDEYLVLAVADNGLGLDLEMHGKQLFGMYKTFHRNKNSRGVGLFLTKNQVEAMQGKITVESKPDSGATFKVYFKI</sequence>
<proteinExistence type="predicted"/>
<evidence type="ECO:0000256" key="4">
    <source>
        <dbReference type="ARBA" id="ARBA00022679"/>
    </source>
</evidence>
<keyword evidence="4" id="KW-0808">Transferase</keyword>
<dbReference type="PROSITE" id="PS50112">
    <property type="entry name" value="PAS"/>
    <property type="match status" value="1"/>
</dbReference>
<organism evidence="9 10">
    <name type="scientific">Neptunitalea lumnitzerae</name>
    <dbReference type="NCBI Taxonomy" id="2965509"/>
    <lineage>
        <taxon>Bacteria</taxon>
        <taxon>Pseudomonadati</taxon>
        <taxon>Bacteroidota</taxon>
        <taxon>Flavobacteriia</taxon>
        <taxon>Flavobacteriales</taxon>
        <taxon>Flavobacteriaceae</taxon>
        <taxon>Neptunitalea</taxon>
    </lineage>
</organism>
<dbReference type="InterPro" id="IPR004358">
    <property type="entry name" value="Sig_transdc_His_kin-like_C"/>
</dbReference>
<dbReference type="Proteomes" id="UP001143543">
    <property type="component" value="Unassembled WGS sequence"/>
</dbReference>
<evidence type="ECO:0000259" key="7">
    <source>
        <dbReference type="PROSITE" id="PS50112"/>
    </source>
</evidence>
<dbReference type="PANTHER" id="PTHR43304">
    <property type="entry name" value="PHYTOCHROME-LIKE PROTEIN CPH1"/>
    <property type="match status" value="1"/>
</dbReference>
<keyword evidence="3" id="KW-0597">Phosphoprotein</keyword>
<dbReference type="NCBIfam" id="TIGR00229">
    <property type="entry name" value="sensory_box"/>
    <property type="match status" value="1"/>
</dbReference>
<dbReference type="EC" id="2.7.13.3" evidence="2"/>
<evidence type="ECO:0000259" key="8">
    <source>
        <dbReference type="PROSITE" id="PS50113"/>
    </source>
</evidence>
<gene>
    <name evidence="9" type="ORF">Y10_08300</name>
</gene>
<evidence type="ECO:0000256" key="3">
    <source>
        <dbReference type="ARBA" id="ARBA00022553"/>
    </source>
</evidence>
<feature type="domain" description="Histidine kinase" evidence="6">
    <location>
        <begin position="286"/>
        <end position="497"/>
    </location>
</feature>
<dbReference type="CDD" id="cd00130">
    <property type="entry name" value="PAS"/>
    <property type="match status" value="1"/>
</dbReference>
<dbReference type="PANTHER" id="PTHR43304:SF1">
    <property type="entry name" value="PAC DOMAIN-CONTAINING PROTEIN"/>
    <property type="match status" value="1"/>
</dbReference>
<dbReference type="InterPro" id="IPR005467">
    <property type="entry name" value="His_kinase_dom"/>
</dbReference>
<evidence type="ECO:0000256" key="1">
    <source>
        <dbReference type="ARBA" id="ARBA00000085"/>
    </source>
</evidence>
<dbReference type="PRINTS" id="PR00344">
    <property type="entry name" value="BCTRLSENSOR"/>
</dbReference>
<dbReference type="SUPFAM" id="SSF55874">
    <property type="entry name" value="ATPase domain of HSP90 chaperone/DNA topoisomerase II/histidine kinase"/>
    <property type="match status" value="1"/>
</dbReference>
<dbReference type="InterPro" id="IPR003594">
    <property type="entry name" value="HATPase_dom"/>
</dbReference>
<evidence type="ECO:0000313" key="9">
    <source>
        <dbReference type="EMBL" id="GLB48462.1"/>
    </source>
</evidence>
<dbReference type="Pfam" id="PF08447">
    <property type="entry name" value="PAS_3"/>
    <property type="match status" value="2"/>
</dbReference>
<keyword evidence="5 9" id="KW-0418">Kinase</keyword>
<dbReference type="SUPFAM" id="SSF55785">
    <property type="entry name" value="PYP-like sensor domain (PAS domain)"/>
    <property type="match status" value="2"/>
</dbReference>
<dbReference type="InterPro" id="IPR036890">
    <property type="entry name" value="HATPase_C_sf"/>
</dbReference>
<evidence type="ECO:0000256" key="2">
    <source>
        <dbReference type="ARBA" id="ARBA00012438"/>
    </source>
</evidence>
<feature type="domain" description="PAC" evidence="8">
    <location>
        <begin position="216"/>
        <end position="268"/>
    </location>
</feature>
<dbReference type="EMBL" id="BRVO01000001">
    <property type="protein sequence ID" value="GLB48462.1"/>
    <property type="molecule type" value="Genomic_DNA"/>
</dbReference>
<dbReference type="GO" id="GO:0016301">
    <property type="term" value="F:kinase activity"/>
    <property type="evidence" value="ECO:0007669"/>
    <property type="project" value="UniProtKB-KW"/>
</dbReference>
<dbReference type="InterPro" id="IPR035965">
    <property type="entry name" value="PAS-like_dom_sf"/>
</dbReference>
<dbReference type="RefSeq" id="WP_281764099.1">
    <property type="nucleotide sequence ID" value="NZ_BRVO01000001.1"/>
</dbReference>
<dbReference type="Pfam" id="PF02518">
    <property type="entry name" value="HATPase_c"/>
    <property type="match status" value="1"/>
</dbReference>
<evidence type="ECO:0000259" key="6">
    <source>
        <dbReference type="PROSITE" id="PS50109"/>
    </source>
</evidence>
<dbReference type="Gene3D" id="3.30.565.10">
    <property type="entry name" value="Histidine kinase-like ATPase, C-terminal domain"/>
    <property type="match status" value="1"/>
</dbReference>
<dbReference type="InterPro" id="IPR001610">
    <property type="entry name" value="PAC"/>
</dbReference>
<dbReference type="InterPro" id="IPR052162">
    <property type="entry name" value="Sensor_kinase/Photoreceptor"/>
</dbReference>
<dbReference type="PROSITE" id="PS50113">
    <property type="entry name" value="PAC"/>
    <property type="match status" value="1"/>
</dbReference>
<dbReference type="Gene3D" id="3.30.450.20">
    <property type="entry name" value="PAS domain"/>
    <property type="match status" value="2"/>
</dbReference>
<dbReference type="PROSITE" id="PS50109">
    <property type="entry name" value="HIS_KIN"/>
    <property type="match status" value="1"/>
</dbReference>
<reference evidence="9" key="1">
    <citation type="submission" date="2022-07" db="EMBL/GenBank/DDBJ databases">
        <title>Taxonomy of Novel Oxalotrophic and Methylotrophic Bacteria.</title>
        <authorList>
            <person name="Sahin N."/>
            <person name="Tani A."/>
        </authorList>
    </citation>
    <scope>NUCLEOTIDE SEQUENCE</scope>
    <source>
        <strain evidence="9">Y10</strain>
    </source>
</reference>
<dbReference type="SMART" id="SM00387">
    <property type="entry name" value="HATPase_c"/>
    <property type="match status" value="1"/>
</dbReference>
<evidence type="ECO:0000256" key="5">
    <source>
        <dbReference type="ARBA" id="ARBA00022777"/>
    </source>
</evidence>
<dbReference type="InterPro" id="IPR013655">
    <property type="entry name" value="PAS_fold_3"/>
</dbReference>
<keyword evidence="10" id="KW-1185">Reference proteome</keyword>